<sequence>MSNFKKKVIIGKFYQCVIGTIFVIIALDFPLKANAEIPPIEIPTVPQVDTTALRNGSLVIQLCNQYMYQASIKPNNLELQTLNLNCQNIKNQYIQCIITSPPENSLQCMENLSGYAENILQYQQYLQ</sequence>
<dbReference type="EMBL" id="CP003653">
    <property type="protein sequence ID" value="AFZ37933.1"/>
    <property type="molecule type" value="Genomic_DNA"/>
</dbReference>
<dbReference type="RefSeq" id="WP_015195587.1">
    <property type="nucleotide sequence ID" value="NC_019748.1"/>
</dbReference>
<accession>K9XZH6</accession>
<organism evidence="1 2">
    <name type="scientific">Stanieria cyanosphaera (strain ATCC 29371 / PCC 7437)</name>
    <dbReference type="NCBI Taxonomy" id="111780"/>
    <lineage>
        <taxon>Bacteria</taxon>
        <taxon>Bacillati</taxon>
        <taxon>Cyanobacteriota</taxon>
        <taxon>Cyanophyceae</taxon>
        <taxon>Pleurocapsales</taxon>
        <taxon>Dermocarpellaceae</taxon>
        <taxon>Stanieria</taxon>
    </lineage>
</organism>
<name>K9XZH6_STAC7</name>
<gene>
    <name evidence="1" type="ordered locus">Sta7437_4469</name>
</gene>
<keyword evidence="2" id="KW-1185">Reference proteome</keyword>
<dbReference type="STRING" id="111780.Sta7437_4469"/>
<evidence type="ECO:0000313" key="1">
    <source>
        <dbReference type="EMBL" id="AFZ37933.1"/>
    </source>
</evidence>
<proteinExistence type="predicted"/>
<reference evidence="2" key="1">
    <citation type="journal article" date="2013" name="Proc. Natl. Acad. Sci. U.S.A.">
        <title>Improving the coverage of the cyanobacterial phylum using diversity-driven genome sequencing.</title>
        <authorList>
            <person name="Shih P.M."/>
            <person name="Wu D."/>
            <person name="Latifi A."/>
            <person name="Axen S.D."/>
            <person name="Fewer D.P."/>
            <person name="Talla E."/>
            <person name="Calteau A."/>
            <person name="Cai F."/>
            <person name="Tandeau de Marsac N."/>
            <person name="Rippka R."/>
            <person name="Herdman M."/>
            <person name="Sivonen K."/>
            <person name="Coursin T."/>
            <person name="Laurent T."/>
            <person name="Goodwin L."/>
            <person name="Nolan M."/>
            <person name="Davenport K.W."/>
            <person name="Han C.S."/>
            <person name="Rubin E.M."/>
            <person name="Eisen J.A."/>
            <person name="Woyke T."/>
            <person name="Gugger M."/>
            <person name="Kerfeld C.A."/>
        </authorList>
    </citation>
    <scope>NUCLEOTIDE SEQUENCE [LARGE SCALE GENOMIC DNA]</scope>
    <source>
        <strain evidence="2">ATCC 29371 / PCC 7437</strain>
    </source>
</reference>
<dbReference type="AlphaFoldDB" id="K9XZH6"/>
<dbReference type="KEGG" id="scs:Sta7437_4469"/>
<evidence type="ECO:0000313" key="2">
    <source>
        <dbReference type="Proteomes" id="UP000010473"/>
    </source>
</evidence>
<protein>
    <submittedName>
        <fullName evidence="1">Uncharacterized protein</fullName>
    </submittedName>
</protein>
<dbReference type="HOGENOM" id="CLU_1969187_0_0_3"/>
<dbReference type="Proteomes" id="UP000010473">
    <property type="component" value="Chromosome"/>
</dbReference>